<gene>
    <name evidence="1" type="ORF">VSR83_09475</name>
</gene>
<accession>A0ACC6RGF4</accession>
<proteinExistence type="predicted"/>
<organism evidence="1 2">
    <name type="scientific">Paraburkholderia unamae</name>
    <dbReference type="NCBI Taxonomy" id="219649"/>
    <lineage>
        <taxon>Bacteria</taxon>
        <taxon>Pseudomonadati</taxon>
        <taxon>Pseudomonadota</taxon>
        <taxon>Betaproteobacteria</taxon>
        <taxon>Burkholderiales</taxon>
        <taxon>Burkholderiaceae</taxon>
        <taxon>Paraburkholderia</taxon>
    </lineage>
</organism>
<evidence type="ECO:0000313" key="2">
    <source>
        <dbReference type="Proteomes" id="UP001392318"/>
    </source>
</evidence>
<protein>
    <submittedName>
        <fullName evidence="1">VOC family protein</fullName>
    </submittedName>
</protein>
<comment type="caution">
    <text evidence="1">The sequence shown here is derived from an EMBL/GenBank/DDBJ whole genome shotgun (WGS) entry which is preliminary data.</text>
</comment>
<name>A0ACC6RGF4_9BURK</name>
<dbReference type="EMBL" id="JAYMRU010000005">
    <property type="protein sequence ID" value="MEM5400313.1"/>
    <property type="molecule type" value="Genomic_DNA"/>
</dbReference>
<evidence type="ECO:0000313" key="1">
    <source>
        <dbReference type="EMBL" id="MEM5400313.1"/>
    </source>
</evidence>
<sequence>MEIQRDNEILQLGYVRLGVNDLDWWRWFANLVGFDTVVDAPPGELQLRTDAEREYRFALVATGEPGVQVIGWEVATASDMEAVRKRLVAHNTPLMEVSRDEKDARKVEDMFAVRDPDGVRNEVYWGPSSALRKRFHSPVGTRFESGPCGNGHVTMNVSDASDTLKFYLGAMGLRLSDAAWMDGHSRVYFLRCNPRHHSFAFAEMPRHPVGTVHVMADLAGLDHLGVVRDRLLNAGVALNRDLGSHPLDGVVSIYVATPEGFDFELACGTRFINESTWETDKFKRDGLAWGHRKPTPTKDRS</sequence>
<keyword evidence="2" id="KW-1185">Reference proteome</keyword>
<reference evidence="1" key="1">
    <citation type="submission" date="2024-01" db="EMBL/GenBank/DDBJ databases">
        <title>The diversity of rhizobia nodulating Mimosa spp. in eleven states of Brazil covering several biomes is determined by host plant, location, and edaphic factors.</title>
        <authorList>
            <person name="Rouws L."/>
            <person name="Barauna A."/>
            <person name="Beukes C."/>
            <person name="De Faria S.M."/>
            <person name="Gross E."/>
            <person name="Dos Reis Junior F.B."/>
            <person name="Simon M."/>
            <person name="Maluk M."/>
            <person name="Odee D.W."/>
            <person name="Kenicer G."/>
            <person name="Young J.P.W."/>
            <person name="Reis V.M."/>
            <person name="Zilli J."/>
            <person name="James E.K."/>
        </authorList>
    </citation>
    <scope>NUCLEOTIDE SEQUENCE</scope>
    <source>
        <strain evidence="1">JPY452</strain>
    </source>
</reference>
<dbReference type="Proteomes" id="UP001392318">
    <property type="component" value="Unassembled WGS sequence"/>
</dbReference>